<dbReference type="PANTHER" id="PTHR22677">
    <property type="entry name" value="ANKYRIN REPEAT DOMAIN-CONTAINING PROTEIN 60"/>
    <property type="match status" value="1"/>
</dbReference>
<comment type="caution">
    <text evidence="2">The sequence shown here is derived from an EMBL/GenBank/DDBJ whole genome shotgun (WGS) entry which is preliminary data.</text>
</comment>
<keyword evidence="3" id="KW-1185">Reference proteome</keyword>
<protein>
    <submittedName>
        <fullName evidence="2">Ankyrin repeat protein</fullName>
    </submittedName>
</protein>
<gene>
    <name evidence="2" type="ORF">B0I18_102230</name>
</gene>
<dbReference type="Pfam" id="PF12796">
    <property type="entry name" value="Ank_2"/>
    <property type="match status" value="1"/>
</dbReference>
<dbReference type="InterPro" id="IPR002110">
    <property type="entry name" value="Ankyrin_rpt"/>
</dbReference>
<dbReference type="PANTHER" id="PTHR22677:SF4">
    <property type="entry name" value="USHER SYNDROME TYPE-1G PROTEIN-LIKE PROTEIN"/>
    <property type="match status" value="1"/>
</dbReference>
<dbReference type="AlphaFoldDB" id="A0A2P8D7Q5"/>
<feature type="repeat" description="ANK" evidence="1">
    <location>
        <begin position="103"/>
        <end position="136"/>
    </location>
</feature>
<dbReference type="InterPro" id="IPR036770">
    <property type="entry name" value="Ankyrin_rpt-contain_sf"/>
</dbReference>
<proteinExistence type="predicted"/>
<dbReference type="InterPro" id="IPR039323">
    <property type="entry name" value="ANKRD_45/46/60"/>
</dbReference>
<dbReference type="SUPFAM" id="SSF48403">
    <property type="entry name" value="Ankyrin repeat"/>
    <property type="match status" value="1"/>
</dbReference>
<evidence type="ECO:0000313" key="3">
    <source>
        <dbReference type="Proteomes" id="UP000240572"/>
    </source>
</evidence>
<sequence>MAKKKKTLPKDFDTLIEKKDMPALIRVFDTCEPDARGGYGKATALSFHWVPGELVRWLVQNGADLEAVDTYNRTALHRHAMSRSGDVSVLLELGANVHAVDQYGSTPLHFAAGSGFNTAAAEQLIAHGADTQALDGQRQTPLECALTRASNIDLVNLVTLSKMLLKDGDPITQKMKDAITRRGEDFEFHRQNFNKDYLEDTDRALTTLYEMYQVTPVKKRVMHDGVSPITVSGDTWPKQFEELWELLVPSKGPAKTVQGEVVRIAGKVRDEIYRNGGGNWHLDFKKMLDAYLHHLSSGNALDTGTLAELALQVHDIRKSGDAPTDTLNYLCELANRWVLMNPDPVLLDQPDYKR</sequence>
<dbReference type="PROSITE" id="PS50297">
    <property type="entry name" value="ANK_REP_REGION"/>
    <property type="match status" value="1"/>
</dbReference>
<evidence type="ECO:0000256" key="1">
    <source>
        <dbReference type="PROSITE-ProRule" id="PRU00023"/>
    </source>
</evidence>
<dbReference type="Proteomes" id="UP000240572">
    <property type="component" value="Unassembled WGS sequence"/>
</dbReference>
<reference evidence="2 3" key="1">
    <citation type="submission" date="2018-03" db="EMBL/GenBank/DDBJ databases">
        <title>Genomic Encyclopedia of Type Strains, Phase III (KMG-III): the genomes of soil and plant-associated and newly described type strains.</title>
        <authorList>
            <person name="Whitman W."/>
        </authorList>
    </citation>
    <scope>NUCLEOTIDE SEQUENCE [LARGE SCALE GENOMIC DNA]</scope>
    <source>
        <strain evidence="2 3">CGMCC 1.12700</strain>
    </source>
</reference>
<name>A0A2P8D7Q5_9BACT</name>
<dbReference type="RefSeq" id="WP_106522278.1">
    <property type="nucleotide sequence ID" value="NZ_PYGD01000002.1"/>
</dbReference>
<dbReference type="OrthoDB" id="9812708at2"/>
<dbReference type="PROSITE" id="PS50088">
    <property type="entry name" value="ANK_REPEAT"/>
    <property type="match status" value="1"/>
</dbReference>
<dbReference type="Gene3D" id="1.25.40.20">
    <property type="entry name" value="Ankyrin repeat-containing domain"/>
    <property type="match status" value="1"/>
</dbReference>
<keyword evidence="1" id="KW-0040">ANK repeat</keyword>
<dbReference type="EMBL" id="PYGD01000002">
    <property type="protein sequence ID" value="PSK93260.1"/>
    <property type="molecule type" value="Genomic_DNA"/>
</dbReference>
<accession>A0A2P8D7Q5</accession>
<organism evidence="2 3">
    <name type="scientific">Taibaiella chishuiensis</name>
    <dbReference type="NCBI Taxonomy" id="1434707"/>
    <lineage>
        <taxon>Bacteria</taxon>
        <taxon>Pseudomonadati</taxon>
        <taxon>Bacteroidota</taxon>
        <taxon>Chitinophagia</taxon>
        <taxon>Chitinophagales</taxon>
        <taxon>Chitinophagaceae</taxon>
        <taxon>Taibaiella</taxon>
    </lineage>
</organism>
<evidence type="ECO:0000313" key="2">
    <source>
        <dbReference type="EMBL" id="PSK93260.1"/>
    </source>
</evidence>